<feature type="coiled-coil region" evidence="1">
    <location>
        <begin position="36"/>
        <end position="66"/>
    </location>
</feature>
<feature type="domain" description="Azaphilone pigments biosynthesis cluster protein L N-terminal" evidence="2">
    <location>
        <begin position="259"/>
        <end position="314"/>
    </location>
</feature>
<keyword evidence="4" id="KW-1185">Reference proteome</keyword>
<dbReference type="InterPro" id="IPR031348">
    <property type="entry name" value="PigL_N"/>
</dbReference>
<evidence type="ECO:0000313" key="4">
    <source>
        <dbReference type="Proteomes" id="UP001610335"/>
    </source>
</evidence>
<dbReference type="Pfam" id="PF17111">
    <property type="entry name" value="PigL_N"/>
    <property type="match status" value="2"/>
</dbReference>
<name>A0ABR4IHC6_9EURO</name>
<accession>A0ABR4IHC6</accession>
<reference evidence="3 4" key="1">
    <citation type="submission" date="2024-07" db="EMBL/GenBank/DDBJ databases">
        <title>Section-level genome sequencing and comparative genomics of Aspergillus sections Usti and Cavernicolus.</title>
        <authorList>
            <consortium name="Lawrence Berkeley National Laboratory"/>
            <person name="Nybo J.L."/>
            <person name="Vesth T.C."/>
            <person name="Theobald S."/>
            <person name="Frisvad J.C."/>
            <person name="Larsen T.O."/>
            <person name="Kjaerboelling I."/>
            <person name="Rothschild-Mancinelli K."/>
            <person name="Lyhne E.K."/>
            <person name="Kogle M.E."/>
            <person name="Barry K."/>
            <person name="Clum A."/>
            <person name="Na H."/>
            <person name="Ledsgaard L."/>
            <person name="Lin J."/>
            <person name="Lipzen A."/>
            <person name="Kuo A."/>
            <person name="Riley R."/>
            <person name="Mondo S."/>
            <person name="LaButti K."/>
            <person name="Haridas S."/>
            <person name="Pangalinan J."/>
            <person name="Salamov A.A."/>
            <person name="Simmons B.A."/>
            <person name="Magnuson J.K."/>
            <person name="Chen J."/>
            <person name="Drula E."/>
            <person name="Henrissat B."/>
            <person name="Wiebenga A."/>
            <person name="Lubbers R.J."/>
            <person name="Gomes A.C."/>
            <person name="Makela M.R."/>
            <person name="Stajich J."/>
            <person name="Grigoriev I.V."/>
            <person name="Mortensen U.H."/>
            <person name="De vries R.P."/>
            <person name="Baker S.E."/>
            <person name="Andersen M.R."/>
        </authorList>
    </citation>
    <scope>NUCLEOTIDE SEQUENCE [LARGE SCALE GENOMIC DNA]</scope>
    <source>
        <strain evidence="3 4">CBS 600.67</strain>
    </source>
</reference>
<comment type="caution">
    <text evidence="3">The sequence shown here is derived from an EMBL/GenBank/DDBJ whole genome shotgun (WGS) entry which is preliminary data.</text>
</comment>
<sequence length="395" mass="43990">MADPLSVASGVVALSGFALQASKSLFQTIESFRNGKRAARELRDEVETLLQALEVLKQVATEYERELSALKLPLFRCGVACKELSALISQCVKHSDGQRTSLRDWTKLQYLGDDIANYKNVLANYKATINIALGGATFQSVAVTRQVLQDYKDMIQNTTSDLQERLNEIEENLNTSRSLVKLNTAINHEELQQIEEEKQSTKHCLQICKQVSGYIEQYQSECQNITGEASSSPYDNTIHTNSKFSLSRQIAQGSLISSLQNMTAASARLQQHLNQLEANLQSSKDPTVSNQATYELQKIKEEKETIAQCLNICADASSLSESARVNVFEDVTSLDDSQQVLVSTIGDLLNARRITTGMRSFQVLGQISDDTLQHLSLRHSRPGDNVVNREPERQE</sequence>
<protein>
    <recommendedName>
        <fullName evidence="2">Azaphilone pigments biosynthesis cluster protein L N-terminal domain-containing protein</fullName>
    </recommendedName>
</protein>
<proteinExistence type="predicted"/>
<keyword evidence="1" id="KW-0175">Coiled coil</keyword>
<dbReference type="EMBL" id="JBFXLS010000026">
    <property type="protein sequence ID" value="KAL2827135.1"/>
    <property type="molecule type" value="Genomic_DNA"/>
</dbReference>
<organism evidence="3 4">
    <name type="scientific">Aspergillus cavernicola</name>
    <dbReference type="NCBI Taxonomy" id="176166"/>
    <lineage>
        <taxon>Eukaryota</taxon>
        <taxon>Fungi</taxon>
        <taxon>Dikarya</taxon>
        <taxon>Ascomycota</taxon>
        <taxon>Pezizomycotina</taxon>
        <taxon>Eurotiomycetes</taxon>
        <taxon>Eurotiomycetidae</taxon>
        <taxon>Eurotiales</taxon>
        <taxon>Aspergillaceae</taxon>
        <taxon>Aspergillus</taxon>
        <taxon>Aspergillus subgen. Nidulantes</taxon>
    </lineage>
</organism>
<gene>
    <name evidence="3" type="ORF">BDW59DRAFT_57913</name>
</gene>
<dbReference type="Proteomes" id="UP001610335">
    <property type="component" value="Unassembled WGS sequence"/>
</dbReference>
<feature type="coiled-coil region" evidence="1">
    <location>
        <begin position="148"/>
        <end position="179"/>
    </location>
</feature>
<evidence type="ECO:0000256" key="1">
    <source>
        <dbReference type="SAM" id="Coils"/>
    </source>
</evidence>
<evidence type="ECO:0000313" key="3">
    <source>
        <dbReference type="EMBL" id="KAL2827135.1"/>
    </source>
</evidence>
<evidence type="ECO:0000259" key="2">
    <source>
        <dbReference type="Pfam" id="PF17111"/>
    </source>
</evidence>
<feature type="domain" description="Azaphilone pigments biosynthesis cluster protein L N-terminal" evidence="2">
    <location>
        <begin position="2"/>
        <end position="209"/>
    </location>
</feature>